<dbReference type="GO" id="GO:0008441">
    <property type="term" value="F:3'(2'),5'-bisphosphate nucleotidase activity"/>
    <property type="evidence" value="ECO:0007669"/>
    <property type="project" value="TreeGrafter"/>
</dbReference>
<dbReference type="GO" id="GO:0046872">
    <property type="term" value="F:metal ion binding"/>
    <property type="evidence" value="ECO:0007669"/>
    <property type="project" value="UniProtKB-KW"/>
</dbReference>
<dbReference type="GO" id="GO:0000103">
    <property type="term" value="P:sulfate assimilation"/>
    <property type="evidence" value="ECO:0007669"/>
    <property type="project" value="TreeGrafter"/>
</dbReference>
<evidence type="ECO:0000256" key="3">
    <source>
        <dbReference type="ARBA" id="ARBA00022723"/>
    </source>
</evidence>
<dbReference type="Pfam" id="PF00459">
    <property type="entry name" value="Inositol_P"/>
    <property type="match status" value="1"/>
</dbReference>
<dbReference type="CDD" id="cd01517">
    <property type="entry name" value="PAP_phosphatase"/>
    <property type="match status" value="1"/>
</dbReference>
<sequence length="357" mass="37731">MSVQSYKHELYVAALAVQRAALATKLILGSMDKGAISKSDDSPVTVADFAAQALLISAVHNIFPDDTFVGEESSTALRENQSLLERVWALVLSTRLEDAKSEAILGHMNSPAEMLDIIDLGGNGLGGSSGRVWMLDPVDGTATFMRGEQYAVCLGLVEDGDQKVGVLGLPNLKPGSEAISEDVVDSQGHGVMLSAVRGQGAYSRVMSSGGLADAQAIQIRPNIIKPGKIHVINQRGDTMDVSRHRLVAEKLGADWPGTELWAAQVRYSALAIGGGDFLVRIPLKPGKRVNTWDHIGGILIVEESGGKVTDLNGKAIDFGTGRKLSANFGIVAARADIHAMVLKVVREVTGDSAGTDV</sequence>
<keyword evidence="8" id="KW-1185">Reference proteome</keyword>
<keyword evidence="4" id="KW-0378">Hydrolase</keyword>
<proteinExistence type="inferred from homology"/>
<dbReference type="AlphaFoldDB" id="A0A3D8T2J9"/>
<feature type="binding site" evidence="6">
    <location>
        <position position="71"/>
    </location>
    <ligand>
        <name>Mg(2+)</name>
        <dbReference type="ChEBI" id="CHEBI:18420"/>
        <label>1</label>
        <note>catalytic</note>
    </ligand>
</feature>
<dbReference type="Proteomes" id="UP000256328">
    <property type="component" value="Unassembled WGS sequence"/>
</dbReference>
<evidence type="ECO:0000256" key="5">
    <source>
        <dbReference type="ARBA" id="ARBA00022842"/>
    </source>
</evidence>
<protein>
    <submittedName>
        <fullName evidence="7">3',5'-bisphosphate nucleotidase-2</fullName>
    </submittedName>
</protein>
<dbReference type="Gene3D" id="3.30.540.10">
    <property type="entry name" value="Fructose-1,6-Bisphosphatase, subunit A, domain 1"/>
    <property type="match status" value="1"/>
</dbReference>
<comment type="cofactor">
    <cofactor evidence="1 6">
        <name>Mg(2+)</name>
        <dbReference type="ChEBI" id="CHEBI:18420"/>
    </cofactor>
</comment>
<dbReference type="SUPFAM" id="SSF56655">
    <property type="entry name" value="Carbohydrate phosphatase"/>
    <property type="match status" value="1"/>
</dbReference>
<dbReference type="InterPro" id="IPR051090">
    <property type="entry name" value="Inositol_monoP_superfamily"/>
</dbReference>
<accession>A0A3D8T2J9</accession>
<keyword evidence="5 6" id="KW-0460">Magnesium</keyword>
<dbReference type="EMBL" id="PDLN01000002">
    <property type="protein sequence ID" value="RDW92661.1"/>
    <property type="molecule type" value="Genomic_DNA"/>
</dbReference>
<name>A0A3D8T2J9_9HELO</name>
<dbReference type="PANTHER" id="PTHR43200">
    <property type="entry name" value="PHOSPHATASE"/>
    <property type="match status" value="1"/>
</dbReference>
<evidence type="ECO:0000256" key="1">
    <source>
        <dbReference type="ARBA" id="ARBA00001946"/>
    </source>
</evidence>
<evidence type="ECO:0000256" key="6">
    <source>
        <dbReference type="PIRSR" id="PIRSR600760-2"/>
    </source>
</evidence>
<dbReference type="PROSITE" id="PS00629">
    <property type="entry name" value="IMP_1"/>
    <property type="match status" value="1"/>
</dbReference>
<comment type="caution">
    <text evidence="7">The sequence shown here is derived from an EMBL/GenBank/DDBJ whole genome shotgun (WGS) entry which is preliminary data.</text>
</comment>
<reference evidence="7 8" key="1">
    <citation type="journal article" date="2018" name="IMA Fungus">
        <title>IMA Genome-F 9: Draft genome sequence of Annulohypoxylon stygium, Aspergillus mulundensis, Berkeleyomyces basicola (syn. Thielaviopsis basicola), Ceratocystis smalleyi, two Cercospora beticola strains, Coleophoma cylindrospora, Fusarium fracticaudum, Phialophora cf. hyalina, and Morchella septimelata.</title>
        <authorList>
            <person name="Wingfield B.D."/>
            <person name="Bills G.F."/>
            <person name="Dong Y."/>
            <person name="Huang W."/>
            <person name="Nel W.J."/>
            <person name="Swalarsk-Parry B.S."/>
            <person name="Vaghefi N."/>
            <person name="Wilken P.M."/>
            <person name="An Z."/>
            <person name="de Beer Z.W."/>
            <person name="De Vos L."/>
            <person name="Chen L."/>
            <person name="Duong T.A."/>
            <person name="Gao Y."/>
            <person name="Hammerbacher A."/>
            <person name="Kikkert J.R."/>
            <person name="Li Y."/>
            <person name="Li H."/>
            <person name="Li K."/>
            <person name="Li Q."/>
            <person name="Liu X."/>
            <person name="Ma X."/>
            <person name="Naidoo K."/>
            <person name="Pethybridge S.J."/>
            <person name="Sun J."/>
            <person name="Steenkamp E.T."/>
            <person name="van der Nest M.A."/>
            <person name="van Wyk S."/>
            <person name="Wingfield M.J."/>
            <person name="Xiong C."/>
            <person name="Yue Q."/>
            <person name="Zhang X."/>
        </authorList>
    </citation>
    <scope>NUCLEOTIDE SEQUENCE [LARGE SCALE GENOMIC DNA]</scope>
    <source>
        <strain evidence="7 8">BP5796</strain>
    </source>
</reference>
<comment type="similarity">
    <text evidence="2">Belongs to the inositol monophosphatase superfamily.</text>
</comment>
<dbReference type="OrthoDB" id="411145at2759"/>
<keyword evidence="3 6" id="KW-0479">Metal-binding</keyword>
<dbReference type="PANTHER" id="PTHR43200:SF2">
    <property type="entry name" value="3'(2'),5'-BISPHOSPHATE NUCLEOTIDASE"/>
    <property type="match status" value="1"/>
</dbReference>
<evidence type="ECO:0000313" key="7">
    <source>
        <dbReference type="EMBL" id="RDW92661.1"/>
    </source>
</evidence>
<feature type="binding site" evidence="6">
    <location>
        <position position="139"/>
    </location>
    <ligand>
        <name>Mg(2+)</name>
        <dbReference type="ChEBI" id="CHEBI:18420"/>
        <label>1</label>
        <note>catalytic</note>
    </ligand>
</feature>
<evidence type="ECO:0000256" key="4">
    <source>
        <dbReference type="ARBA" id="ARBA00022801"/>
    </source>
</evidence>
<evidence type="ECO:0000313" key="8">
    <source>
        <dbReference type="Proteomes" id="UP000256328"/>
    </source>
</evidence>
<feature type="binding site" evidence="6">
    <location>
        <position position="136"/>
    </location>
    <ligand>
        <name>Mg(2+)</name>
        <dbReference type="ChEBI" id="CHEBI:18420"/>
        <label>1</label>
        <note>catalytic</note>
    </ligand>
</feature>
<dbReference type="InterPro" id="IPR020583">
    <property type="entry name" value="Inositol_monoP_metal-BS"/>
</dbReference>
<gene>
    <name evidence="7" type="ORF">BP5796_02055</name>
</gene>
<organism evidence="7 8">
    <name type="scientific">Coleophoma crateriformis</name>
    <dbReference type="NCBI Taxonomy" id="565419"/>
    <lineage>
        <taxon>Eukaryota</taxon>
        <taxon>Fungi</taxon>
        <taxon>Dikarya</taxon>
        <taxon>Ascomycota</taxon>
        <taxon>Pezizomycotina</taxon>
        <taxon>Leotiomycetes</taxon>
        <taxon>Helotiales</taxon>
        <taxon>Dermateaceae</taxon>
        <taxon>Coleophoma</taxon>
    </lineage>
</organism>
<dbReference type="InterPro" id="IPR000760">
    <property type="entry name" value="Inositol_monophosphatase-like"/>
</dbReference>
<dbReference type="PRINTS" id="PR00377">
    <property type="entry name" value="IMPHPHTASES"/>
</dbReference>
<evidence type="ECO:0000256" key="2">
    <source>
        <dbReference type="ARBA" id="ARBA00009759"/>
    </source>
</evidence>
<dbReference type="Gene3D" id="3.40.190.80">
    <property type="match status" value="1"/>
</dbReference>
<feature type="binding site" evidence="6">
    <location>
        <position position="293"/>
    </location>
    <ligand>
        <name>Mg(2+)</name>
        <dbReference type="ChEBI" id="CHEBI:18420"/>
        <label>1</label>
        <note>catalytic</note>
    </ligand>
</feature>